<accession>U3A3P4</accession>
<name>U3A3P4_9SPHN</name>
<dbReference type="Pfam" id="PF00440">
    <property type="entry name" value="TetR_N"/>
    <property type="match status" value="1"/>
</dbReference>
<dbReference type="InterPro" id="IPR011075">
    <property type="entry name" value="TetR_C"/>
</dbReference>
<dbReference type="PANTHER" id="PTHR30055:SF230">
    <property type="entry name" value="TRANSCRIPTIONAL REGULATORY PROTEIN (PROBABLY TETR-FAMILY)-RELATED"/>
    <property type="match status" value="1"/>
</dbReference>
<dbReference type="InterPro" id="IPR001647">
    <property type="entry name" value="HTH_TetR"/>
</dbReference>
<sequence>MLILLQFGLQGFTLDRVAAAASVSKATIYRRWRSREEVVIAALGAIPPITAEIRGDVIESLTGVIQQFVDLVKNTPGQREAQTRMVTMMPSLVAQCADNPALMEALHTYIEQRKAPVREILDHAIANGEITPPQNVDLLIDAIMGPIVLRLFLGGGDVSEGATRDLIRLVVQGANTLPSLTGE</sequence>
<dbReference type="Gene3D" id="1.10.10.60">
    <property type="entry name" value="Homeodomain-like"/>
    <property type="match status" value="1"/>
</dbReference>
<dbReference type="SUPFAM" id="SSF48498">
    <property type="entry name" value="Tetracyclin repressor-like, C-terminal domain"/>
    <property type="match status" value="1"/>
</dbReference>
<dbReference type="InterPro" id="IPR036271">
    <property type="entry name" value="Tet_transcr_reg_TetR-rel_C_sf"/>
</dbReference>
<keyword evidence="1" id="KW-0805">Transcription regulation</keyword>
<keyword evidence="7" id="KW-1185">Reference proteome</keyword>
<feature type="domain" description="HTH tetR-type" evidence="5">
    <location>
        <begin position="1"/>
        <end position="50"/>
    </location>
</feature>
<dbReference type="Proteomes" id="UP000016568">
    <property type="component" value="Unassembled WGS sequence"/>
</dbReference>
<dbReference type="EMBL" id="BASZ01000005">
    <property type="protein sequence ID" value="GAD49358.1"/>
    <property type="molecule type" value="Genomic_DNA"/>
</dbReference>
<dbReference type="GO" id="GO:0000976">
    <property type="term" value="F:transcription cis-regulatory region binding"/>
    <property type="evidence" value="ECO:0007669"/>
    <property type="project" value="TreeGrafter"/>
</dbReference>
<comment type="caution">
    <text evidence="6">The sequence shown here is derived from an EMBL/GenBank/DDBJ whole genome shotgun (WGS) entry which is preliminary data.</text>
</comment>
<evidence type="ECO:0000256" key="3">
    <source>
        <dbReference type="ARBA" id="ARBA00023163"/>
    </source>
</evidence>
<evidence type="ECO:0000256" key="4">
    <source>
        <dbReference type="PROSITE-ProRule" id="PRU00335"/>
    </source>
</evidence>
<dbReference type="Pfam" id="PF16859">
    <property type="entry name" value="TetR_C_11"/>
    <property type="match status" value="1"/>
</dbReference>
<evidence type="ECO:0000256" key="2">
    <source>
        <dbReference type="ARBA" id="ARBA00023125"/>
    </source>
</evidence>
<evidence type="ECO:0000256" key="1">
    <source>
        <dbReference type="ARBA" id="ARBA00023015"/>
    </source>
</evidence>
<dbReference type="GO" id="GO:0003700">
    <property type="term" value="F:DNA-binding transcription factor activity"/>
    <property type="evidence" value="ECO:0007669"/>
    <property type="project" value="TreeGrafter"/>
</dbReference>
<proteinExistence type="predicted"/>
<organism evidence="6 7">
    <name type="scientific">Caenibius tardaugens NBRC 16725</name>
    <dbReference type="NCBI Taxonomy" id="1219035"/>
    <lineage>
        <taxon>Bacteria</taxon>
        <taxon>Pseudomonadati</taxon>
        <taxon>Pseudomonadota</taxon>
        <taxon>Alphaproteobacteria</taxon>
        <taxon>Sphingomonadales</taxon>
        <taxon>Erythrobacteraceae</taxon>
        <taxon>Caenibius</taxon>
    </lineage>
</organism>
<dbReference type="SUPFAM" id="SSF46689">
    <property type="entry name" value="Homeodomain-like"/>
    <property type="match status" value="1"/>
</dbReference>
<dbReference type="PROSITE" id="PS50977">
    <property type="entry name" value="HTH_TETR_2"/>
    <property type="match status" value="1"/>
</dbReference>
<evidence type="ECO:0000313" key="7">
    <source>
        <dbReference type="Proteomes" id="UP000016568"/>
    </source>
</evidence>
<keyword evidence="2 4" id="KW-0238">DNA-binding</keyword>
<reference evidence="6 7" key="1">
    <citation type="submission" date="2013-09" db="EMBL/GenBank/DDBJ databases">
        <title>Whole genome shotgun sequence of Novosphingobium tardaugens NBRC 16725.</title>
        <authorList>
            <person name="Isaki S."/>
            <person name="Hosoyama A."/>
            <person name="Tsuchikane K."/>
            <person name="Katsumata H."/>
            <person name="Ando Y."/>
            <person name="Yamazaki S."/>
            <person name="Fujita N."/>
        </authorList>
    </citation>
    <scope>NUCLEOTIDE SEQUENCE [LARGE SCALE GENOMIC DNA]</scope>
    <source>
        <strain evidence="6 7">NBRC 16725</strain>
    </source>
</reference>
<dbReference type="InterPro" id="IPR009057">
    <property type="entry name" value="Homeodomain-like_sf"/>
</dbReference>
<evidence type="ECO:0000259" key="5">
    <source>
        <dbReference type="PROSITE" id="PS50977"/>
    </source>
</evidence>
<evidence type="ECO:0000313" key="6">
    <source>
        <dbReference type="EMBL" id="GAD49358.1"/>
    </source>
</evidence>
<dbReference type="PANTHER" id="PTHR30055">
    <property type="entry name" value="HTH-TYPE TRANSCRIPTIONAL REGULATOR RUTR"/>
    <property type="match status" value="1"/>
</dbReference>
<dbReference type="Gene3D" id="1.10.357.10">
    <property type="entry name" value="Tetracycline Repressor, domain 2"/>
    <property type="match status" value="1"/>
</dbReference>
<feature type="DNA-binding region" description="H-T-H motif" evidence="4">
    <location>
        <begin position="13"/>
        <end position="32"/>
    </location>
</feature>
<gene>
    <name evidence="6" type="ORF">NT2_05_02780</name>
</gene>
<dbReference type="eggNOG" id="COG1309">
    <property type="taxonomic scope" value="Bacteria"/>
</dbReference>
<keyword evidence="3" id="KW-0804">Transcription</keyword>
<dbReference type="InterPro" id="IPR050109">
    <property type="entry name" value="HTH-type_TetR-like_transc_reg"/>
</dbReference>
<dbReference type="AlphaFoldDB" id="U3A3P4"/>
<protein>
    <submittedName>
        <fullName evidence="6">Putative TetR family transcriptional regulator</fullName>
    </submittedName>
</protein>